<dbReference type="PANTHER" id="PTHR35369">
    <property type="entry name" value="BLR3025 PROTEIN-RELATED"/>
    <property type="match status" value="1"/>
</dbReference>
<name>A0A291QYQ1_9BACT</name>
<evidence type="ECO:0000313" key="4">
    <source>
        <dbReference type="EMBL" id="ATL48993.1"/>
    </source>
</evidence>
<feature type="domain" description="UmuC" evidence="3">
    <location>
        <begin position="9"/>
        <end position="149"/>
    </location>
</feature>
<dbReference type="Gene3D" id="3.40.1170.60">
    <property type="match status" value="1"/>
</dbReference>
<dbReference type="GO" id="GO:0016740">
    <property type="term" value="F:transferase activity"/>
    <property type="evidence" value="ECO:0007669"/>
    <property type="project" value="UniProtKB-KW"/>
</dbReference>
<comment type="similarity">
    <text evidence="1">Belongs to the DNA polymerase type-Y family.</text>
</comment>
<reference evidence="4 5" key="1">
    <citation type="submission" date="2017-10" db="EMBL/GenBank/DDBJ databases">
        <title>Paenichitinophaga pekingensis gen. nov., sp. nov., isolated from activated sludge.</title>
        <authorList>
            <person name="Jin D."/>
            <person name="Kong X."/>
            <person name="Deng Y."/>
            <person name="Bai Z."/>
        </authorList>
    </citation>
    <scope>NUCLEOTIDE SEQUENCE [LARGE SCALE GENOMIC DNA]</scope>
    <source>
        <strain evidence="4 5">13</strain>
    </source>
</reference>
<accession>A0A291QYQ1</accession>
<proteinExistence type="inferred from homology"/>
<keyword evidence="5" id="KW-1185">Reference proteome</keyword>
<dbReference type="CDD" id="cd03468">
    <property type="entry name" value="PolY_like"/>
    <property type="match status" value="1"/>
</dbReference>
<dbReference type="RefSeq" id="WP_098195361.1">
    <property type="nucleotide sequence ID" value="NZ_CP023777.1"/>
</dbReference>
<dbReference type="InterPro" id="IPR043502">
    <property type="entry name" value="DNA/RNA_pol_sf"/>
</dbReference>
<dbReference type="SUPFAM" id="SSF56672">
    <property type="entry name" value="DNA/RNA polymerases"/>
    <property type="match status" value="1"/>
</dbReference>
<evidence type="ECO:0000256" key="1">
    <source>
        <dbReference type="ARBA" id="ARBA00010945"/>
    </source>
</evidence>
<evidence type="ECO:0000313" key="5">
    <source>
        <dbReference type="Proteomes" id="UP000220133"/>
    </source>
</evidence>
<dbReference type="Pfam" id="PF00817">
    <property type="entry name" value="IMS"/>
    <property type="match status" value="1"/>
</dbReference>
<evidence type="ECO:0000256" key="2">
    <source>
        <dbReference type="ARBA" id="ARBA00022763"/>
    </source>
</evidence>
<dbReference type="OrthoDB" id="625722at2"/>
<dbReference type="PANTHER" id="PTHR35369:SF2">
    <property type="entry name" value="BLR3025 PROTEIN"/>
    <property type="match status" value="1"/>
</dbReference>
<dbReference type="Proteomes" id="UP000220133">
    <property type="component" value="Chromosome"/>
</dbReference>
<organism evidence="4 5">
    <name type="scientific">Chitinophaga caeni</name>
    <dbReference type="NCBI Taxonomy" id="2029983"/>
    <lineage>
        <taxon>Bacteria</taxon>
        <taxon>Pseudomonadati</taxon>
        <taxon>Bacteroidota</taxon>
        <taxon>Chitinophagia</taxon>
        <taxon>Chitinophagales</taxon>
        <taxon>Chitinophagaceae</taxon>
        <taxon>Chitinophaga</taxon>
    </lineage>
</organism>
<dbReference type="InterPro" id="IPR050356">
    <property type="entry name" value="SulA_CellDiv_inhibitor"/>
</dbReference>
<dbReference type="AlphaFoldDB" id="A0A291QYQ1"/>
<dbReference type="KEGG" id="cbae:COR50_18460"/>
<dbReference type="InterPro" id="IPR001126">
    <property type="entry name" value="UmuC"/>
</dbReference>
<keyword evidence="4" id="KW-0808">Transferase</keyword>
<dbReference type="InterPro" id="IPR043128">
    <property type="entry name" value="Rev_trsase/Diguanyl_cyclase"/>
</dbReference>
<dbReference type="Gene3D" id="3.30.70.270">
    <property type="match status" value="1"/>
</dbReference>
<protein>
    <submittedName>
        <fullName evidence="4">Nucleotidyltransferase</fullName>
    </submittedName>
</protein>
<sequence>MERYLSIWFPRLLTDWKERHEPNLKGKAFVLAELERGRKVIRAVSAAAQPYGIRYGTVVADARAAYPSLLVYDYDPDQSLILLGNIAEWCIHYSPVVGVDSPDGLVLDISGCTHLWGGEIPYLEKITGKFKTTGYSVQGAIADTIGAAWAQARYGNSPFIIPPGRQREALLALPPAALRLEPGLLNRMRKLGFYQVGNFISIPRGTLRRRFGQQLLDRLAQALGEAREALTPVIPVAPYQEHLPSLEPIQSAAGIEIALQRLLETLCRRLFREGVGLRKAVLTVYRIDGKKQQLEIGTNRPSRHTAHLLKLFKLKTQAIAPGLGIELFVLEAPVVEELTQTTETLWKCHDPADEEAVADLLDRMAGRLGASAIRRYLPQEHYWPERATRPAASLSEPCTTGWRSHVPRPVCLLAVPLAIEVMVPLPDYPPIQFRYRGTWHKVKKADGPERIEQEWWMQQGDHRDYYCVEDEPGRRYWIFRLGLYGKDTPEWFLHGFFA</sequence>
<dbReference type="GO" id="GO:0006281">
    <property type="term" value="P:DNA repair"/>
    <property type="evidence" value="ECO:0007669"/>
    <property type="project" value="InterPro"/>
</dbReference>
<gene>
    <name evidence="4" type="ORF">COR50_18460</name>
</gene>
<dbReference type="EMBL" id="CP023777">
    <property type="protein sequence ID" value="ATL48993.1"/>
    <property type="molecule type" value="Genomic_DNA"/>
</dbReference>
<keyword evidence="2" id="KW-0227">DNA damage</keyword>
<evidence type="ECO:0000259" key="3">
    <source>
        <dbReference type="Pfam" id="PF00817"/>
    </source>
</evidence>